<organism evidence="3 4">
    <name type="scientific">Litoreibacter ponti</name>
    <dbReference type="NCBI Taxonomy" id="1510457"/>
    <lineage>
        <taxon>Bacteria</taxon>
        <taxon>Pseudomonadati</taxon>
        <taxon>Pseudomonadota</taxon>
        <taxon>Alphaproteobacteria</taxon>
        <taxon>Rhodobacterales</taxon>
        <taxon>Roseobacteraceae</taxon>
        <taxon>Litoreibacter</taxon>
    </lineage>
</organism>
<proteinExistence type="predicted"/>
<dbReference type="OrthoDB" id="291085at2"/>
<dbReference type="SUPFAM" id="SSF51182">
    <property type="entry name" value="RmlC-like cupins"/>
    <property type="match status" value="1"/>
</dbReference>
<evidence type="ECO:0000256" key="1">
    <source>
        <dbReference type="SAM" id="SignalP"/>
    </source>
</evidence>
<evidence type="ECO:0000313" key="4">
    <source>
        <dbReference type="Proteomes" id="UP000243978"/>
    </source>
</evidence>
<dbReference type="RefSeq" id="WP_146174259.1">
    <property type="nucleotide sequence ID" value="NZ_QBKS01000003.1"/>
</dbReference>
<protein>
    <recommendedName>
        <fullName evidence="2">ChrR-like cupin domain-containing protein</fullName>
    </recommendedName>
</protein>
<dbReference type="InterPro" id="IPR025979">
    <property type="entry name" value="ChrR-like_cupin_dom"/>
</dbReference>
<comment type="caution">
    <text evidence="3">The sequence shown here is derived from an EMBL/GenBank/DDBJ whole genome shotgun (WGS) entry which is preliminary data.</text>
</comment>
<dbReference type="Proteomes" id="UP000243978">
    <property type="component" value="Unassembled WGS sequence"/>
</dbReference>
<feature type="chain" id="PRO_5015729848" description="ChrR-like cupin domain-containing protein" evidence="1">
    <location>
        <begin position="28"/>
        <end position="150"/>
    </location>
</feature>
<evidence type="ECO:0000313" key="3">
    <source>
        <dbReference type="EMBL" id="PTX53879.1"/>
    </source>
</evidence>
<feature type="domain" description="ChrR-like cupin" evidence="2">
    <location>
        <begin position="33"/>
        <end position="142"/>
    </location>
</feature>
<name>A0A2T6BCU4_9RHOB</name>
<keyword evidence="4" id="KW-1185">Reference proteome</keyword>
<gene>
    <name evidence="3" type="ORF">C8N43_3922</name>
</gene>
<accession>A0A2T6BCU4</accession>
<dbReference type="InterPro" id="IPR014710">
    <property type="entry name" value="RmlC-like_jellyroll"/>
</dbReference>
<sequence>MTILNSTGRSLLPMLVAVGLFVQPVSADVHVGNAAVALEDVVFQPFGDTPIEIAVLNGNPQTGPSAVLLKFPPNFPGAMHTHTHGYHALVISGASKHWIAGQSEENVPLQRPGDYWYQIGGEAHQDSFPTDEPTVIYVQFEGPMDIEPAE</sequence>
<feature type="signal peptide" evidence="1">
    <location>
        <begin position="1"/>
        <end position="27"/>
    </location>
</feature>
<dbReference type="AlphaFoldDB" id="A0A2T6BCU4"/>
<evidence type="ECO:0000259" key="2">
    <source>
        <dbReference type="Pfam" id="PF12973"/>
    </source>
</evidence>
<keyword evidence="1" id="KW-0732">Signal</keyword>
<dbReference type="EMBL" id="QBKS01000003">
    <property type="protein sequence ID" value="PTX53879.1"/>
    <property type="molecule type" value="Genomic_DNA"/>
</dbReference>
<dbReference type="Gene3D" id="2.60.120.10">
    <property type="entry name" value="Jelly Rolls"/>
    <property type="match status" value="1"/>
</dbReference>
<dbReference type="InterPro" id="IPR011051">
    <property type="entry name" value="RmlC_Cupin_sf"/>
</dbReference>
<dbReference type="Pfam" id="PF12973">
    <property type="entry name" value="Cupin_7"/>
    <property type="match status" value="1"/>
</dbReference>
<reference evidence="3 4" key="1">
    <citation type="submission" date="2018-04" db="EMBL/GenBank/DDBJ databases">
        <title>Genomic Encyclopedia of Archaeal and Bacterial Type Strains, Phase II (KMG-II): from individual species to whole genera.</title>
        <authorList>
            <person name="Goeker M."/>
        </authorList>
    </citation>
    <scope>NUCLEOTIDE SEQUENCE [LARGE SCALE GENOMIC DNA]</scope>
    <source>
        <strain evidence="3 4">DSM 100977</strain>
    </source>
</reference>